<evidence type="ECO:0000256" key="2">
    <source>
        <dbReference type="ARBA" id="ARBA00023125"/>
    </source>
</evidence>
<evidence type="ECO:0000259" key="5">
    <source>
        <dbReference type="PROSITE" id="PS51898"/>
    </source>
</evidence>
<comment type="caution">
    <text evidence="7">The sequence shown here is derived from an EMBL/GenBank/DDBJ whole genome shotgun (WGS) entry which is preliminary data.</text>
</comment>
<evidence type="ECO:0000256" key="1">
    <source>
        <dbReference type="ARBA" id="ARBA00008857"/>
    </source>
</evidence>
<evidence type="ECO:0000259" key="6">
    <source>
        <dbReference type="PROSITE" id="PS51900"/>
    </source>
</evidence>
<protein>
    <submittedName>
        <fullName evidence="7">Site-specific integrase</fullName>
    </submittedName>
</protein>
<dbReference type="InterPro" id="IPR044068">
    <property type="entry name" value="CB"/>
</dbReference>
<dbReference type="RefSeq" id="WP_095267118.1">
    <property type="nucleotide sequence ID" value="NZ_NPBY01000063.1"/>
</dbReference>
<dbReference type="Pfam" id="PF00589">
    <property type="entry name" value="Phage_integrase"/>
    <property type="match status" value="1"/>
</dbReference>
<dbReference type="InterPro" id="IPR013762">
    <property type="entry name" value="Integrase-like_cat_sf"/>
</dbReference>
<feature type="domain" description="Tyr recombinase" evidence="5">
    <location>
        <begin position="179"/>
        <end position="386"/>
    </location>
</feature>
<dbReference type="Gene3D" id="1.10.443.10">
    <property type="entry name" value="Intergrase catalytic core"/>
    <property type="match status" value="1"/>
</dbReference>
<reference evidence="7 8" key="1">
    <citation type="submission" date="2017-07" db="EMBL/GenBank/DDBJ databases">
        <title>Isolation and whole genome analysis of endospore-forming bacteria from heroin.</title>
        <authorList>
            <person name="Kalinowski J."/>
            <person name="Ahrens B."/>
            <person name="Al-Dilaimi A."/>
            <person name="Winkler A."/>
            <person name="Wibberg D."/>
            <person name="Schleenbecker U."/>
            <person name="Ruckert C."/>
            <person name="Wolfel R."/>
            <person name="Grass G."/>
        </authorList>
    </citation>
    <scope>NUCLEOTIDE SEQUENCE [LARGE SCALE GENOMIC DNA]</scope>
    <source>
        <strain evidence="7 8">7537-G1</strain>
    </source>
</reference>
<evidence type="ECO:0000313" key="8">
    <source>
        <dbReference type="Proteomes" id="UP000215596"/>
    </source>
</evidence>
<gene>
    <name evidence="7" type="ORF">CHH67_19910</name>
</gene>
<evidence type="ECO:0000256" key="4">
    <source>
        <dbReference type="PROSITE-ProRule" id="PRU01248"/>
    </source>
</evidence>
<keyword evidence="2 4" id="KW-0238">DNA-binding</keyword>
<dbReference type="PANTHER" id="PTHR30349:SF64">
    <property type="entry name" value="PROPHAGE INTEGRASE INTD-RELATED"/>
    <property type="match status" value="1"/>
</dbReference>
<evidence type="ECO:0000256" key="3">
    <source>
        <dbReference type="ARBA" id="ARBA00023172"/>
    </source>
</evidence>
<feature type="domain" description="Core-binding (CB)" evidence="6">
    <location>
        <begin position="66"/>
        <end position="149"/>
    </location>
</feature>
<dbReference type="AlphaFoldDB" id="A0A268EKQ0"/>
<dbReference type="InterPro" id="IPR025269">
    <property type="entry name" value="SAM-like_dom"/>
</dbReference>
<dbReference type="Gene3D" id="1.10.150.130">
    <property type="match status" value="1"/>
</dbReference>
<dbReference type="OrthoDB" id="9803188at2"/>
<dbReference type="PROSITE" id="PS51898">
    <property type="entry name" value="TYR_RECOMBINASE"/>
    <property type="match status" value="1"/>
</dbReference>
<name>A0A268EKQ0_9BACL</name>
<dbReference type="InterPro" id="IPR050090">
    <property type="entry name" value="Tyrosine_recombinase_XerCD"/>
</dbReference>
<dbReference type="InterPro" id="IPR002104">
    <property type="entry name" value="Integrase_catalytic"/>
</dbReference>
<dbReference type="PANTHER" id="PTHR30349">
    <property type="entry name" value="PHAGE INTEGRASE-RELATED"/>
    <property type="match status" value="1"/>
</dbReference>
<evidence type="ECO:0000313" key="7">
    <source>
        <dbReference type="EMBL" id="PAD73703.1"/>
    </source>
</evidence>
<sequence>MASFQKYTTKDGVRWMYKYYSTIDPVTGKKKQSTKRGFKSKKEAQLDAAAVELEITNGTFVKEKSITFAEFAPKWLKIYSSTQHVKVSTVASRQVSLNRLLKNFKHIMLKDISNEMYQDYLISLKNKGYSKETIISTHATAKLLFKKAKQMEIIKTNPTLDAIVPAFTQTVDEIENEVELPKYFEKNELVHFLQVAKKNGMDKDYPTFLTLAYTGMRVGELCALKWKDIDFEKKTIRITKTYWNKTNDTVKYTLNTPKSKASKRTILIDDELISELKKFKTMQKEVIIRHRKEYYDEDFVFAKLTQFYGYPEKPKVIGDRLKRLLKLAELNESLTPHSFRHTHTSLLAEAGVGLTEIMERLGQRNEKITRNVYMHVTKKLKTDAVEKFQKLMNGI</sequence>
<dbReference type="PROSITE" id="PS51900">
    <property type="entry name" value="CB"/>
    <property type="match status" value="1"/>
</dbReference>
<dbReference type="GO" id="GO:0015074">
    <property type="term" value="P:DNA integration"/>
    <property type="evidence" value="ECO:0007669"/>
    <property type="project" value="InterPro"/>
</dbReference>
<proteinExistence type="inferred from homology"/>
<dbReference type="Proteomes" id="UP000215596">
    <property type="component" value="Unassembled WGS sequence"/>
</dbReference>
<dbReference type="InterPro" id="IPR011010">
    <property type="entry name" value="DNA_brk_join_enz"/>
</dbReference>
<organism evidence="7 8">
    <name type="scientific">Paenibacillus campinasensis</name>
    <dbReference type="NCBI Taxonomy" id="66347"/>
    <lineage>
        <taxon>Bacteria</taxon>
        <taxon>Bacillati</taxon>
        <taxon>Bacillota</taxon>
        <taxon>Bacilli</taxon>
        <taxon>Bacillales</taxon>
        <taxon>Paenibacillaceae</taxon>
        <taxon>Paenibacillus</taxon>
    </lineage>
</organism>
<dbReference type="Pfam" id="PF14657">
    <property type="entry name" value="Arm-DNA-bind_4"/>
    <property type="match status" value="1"/>
</dbReference>
<comment type="similarity">
    <text evidence="1">Belongs to the 'phage' integrase family.</text>
</comment>
<dbReference type="EMBL" id="NPBY01000063">
    <property type="protein sequence ID" value="PAD73703.1"/>
    <property type="molecule type" value="Genomic_DNA"/>
</dbReference>
<keyword evidence="3" id="KW-0233">DNA recombination</keyword>
<accession>A0A268EKQ0</accession>
<dbReference type="Pfam" id="PF13102">
    <property type="entry name" value="Phage_int_SAM_5"/>
    <property type="match status" value="1"/>
</dbReference>
<dbReference type="CDD" id="cd01189">
    <property type="entry name" value="INT_ICEBs1_C_like"/>
    <property type="match status" value="1"/>
</dbReference>
<dbReference type="InterPro" id="IPR028259">
    <property type="entry name" value="AP2-like_int_N"/>
</dbReference>
<dbReference type="GO" id="GO:0003677">
    <property type="term" value="F:DNA binding"/>
    <property type="evidence" value="ECO:0007669"/>
    <property type="project" value="UniProtKB-UniRule"/>
</dbReference>
<dbReference type="SUPFAM" id="SSF56349">
    <property type="entry name" value="DNA breaking-rejoining enzymes"/>
    <property type="match status" value="1"/>
</dbReference>
<dbReference type="InterPro" id="IPR010998">
    <property type="entry name" value="Integrase_recombinase_N"/>
</dbReference>
<dbReference type="GO" id="GO:0006310">
    <property type="term" value="P:DNA recombination"/>
    <property type="evidence" value="ECO:0007669"/>
    <property type="project" value="UniProtKB-KW"/>
</dbReference>